<sequence>MQSHLIDEDLGGTDSSPLSSYPATPKLSAEISSTPPATPGRLEAPTAPLPAVAKHDLASHPVDGSSSKDSTPTKKRRGPIAGPVHKVSKELKKMFK</sequence>
<dbReference type="AlphaFoldDB" id="A0A3M7L281"/>
<evidence type="ECO:0000313" key="2">
    <source>
        <dbReference type="EMBL" id="RMZ56289.1"/>
    </source>
</evidence>
<comment type="caution">
    <text evidence="2">The sequence shown here is derived from an EMBL/GenBank/DDBJ whole genome shotgun (WGS) entry which is preliminary data.</text>
</comment>
<proteinExistence type="predicted"/>
<feature type="region of interest" description="Disordered" evidence="1">
    <location>
        <begin position="1"/>
        <end position="96"/>
    </location>
</feature>
<name>A0A3M7L281_AUXPR</name>
<organism evidence="2 3">
    <name type="scientific">Auxenochlorella protothecoides</name>
    <name type="common">Green microalga</name>
    <name type="synonym">Chlorella protothecoides</name>
    <dbReference type="NCBI Taxonomy" id="3075"/>
    <lineage>
        <taxon>Eukaryota</taxon>
        <taxon>Viridiplantae</taxon>
        <taxon>Chlorophyta</taxon>
        <taxon>core chlorophytes</taxon>
        <taxon>Trebouxiophyceae</taxon>
        <taxon>Chlorellales</taxon>
        <taxon>Chlorellaceae</taxon>
        <taxon>Auxenochlorella</taxon>
    </lineage>
</organism>
<dbReference type="EMBL" id="QOKY01000151">
    <property type="protein sequence ID" value="RMZ56289.1"/>
    <property type="molecule type" value="Genomic_DNA"/>
</dbReference>
<protein>
    <submittedName>
        <fullName evidence="2">Uncharacterized protein</fullName>
    </submittedName>
</protein>
<feature type="compositionally biased region" description="Basic and acidic residues" evidence="1">
    <location>
        <begin position="87"/>
        <end position="96"/>
    </location>
</feature>
<dbReference type="Proteomes" id="UP000279271">
    <property type="component" value="Unassembled WGS sequence"/>
</dbReference>
<accession>A0A3M7L281</accession>
<evidence type="ECO:0000256" key="1">
    <source>
        <dbReference type="SAM" id="MobiDB-lite"/>
    </source>
</evidence>
<evidence type="ECO:0000313" key="3">
    <source>
        <dbReference type="Proteomes" id="UP000279271"/>
    </source>
</evidence>
<reference evidence="3" key="1">
    <citation type="journal article" date="2018" name="Algal Res.">
        <title>Characterization of plant carbon substrate utilization by Auxenochlorella protothecoides.</title>
        <authorList>
            <person name="Vogler B.W."/>
            <person name="Starkenburg S.R."/>
            <person name="Sudasinghe N."/>
            <person name="Schambach J.Y."/>
            <person name="Rollin J.A."/>
            <person name="Pattathil S."/>
            <person name="Barry A.N."/>
        </authorList>
    </citation>
    <scope>NUCLEOTIDE SEQUENCE [LARGE SCALE GENOMIC DNA]</scope>
    <source>
        <strain evidence="3">UTEX 25</strain>
    </source>
</reference>
<gene>
    <name evidence="2" type="ORF">APUTEX25_002479</name>
</gene>
<feature type="compositionally biased region" description="Polar residues" evidence="1">
    <location>
        <begin position="13"/>
        <end position="22"/>
    </location>
</feature>